<proteinExistence type="predicted"/>
<dbReference type="OrthoDB" id="8410695at2"/>
<comment type="caution">
    <text evidence="1">The sequence shown here is derived from an EMBL/GenBank/DDBJ whole genome shotgun (WGS) entry which is preliminary data.</text>
</comment>
<organism evidence="1 2">
    <name type="scientific">Chromatium okenii</name>
    <dbReference type="NCBI Taxonomy" id="61644"/>
    <lineage>
        <taxon>Bacteria</taxon>
        <taxon>Pseudomonadati</taxon>
        <taxon>Pseudomonadota</taxon>
        <taxon>Gammaproteobacteria</taxon>
        <taxon>Chromatiales</taxon>
        <taxon>Chromatiaceae</taxon>
        <taxon>Chromatium</taxon>
    </lineage>
</organism>
<name>A0A2S7XMI5_9GAMM</name>
<evidence type="ECO:0000313" key="1">
    <source>
        <dbReference type="EMBL" id="PQJ94944.1"/>
    </source>
</evidence>
<keyword evidence="2" id="KW-1185">Reference proteome</keyword>
<sequence>MEQEINAKDAKIDDLIRIVESIRTSRDISDRQAQVLENALTNSTTSLEVIDGSEHFNVLMRAFAEAKNTVCILSGWIGSPLLNAEIQQLLRAAVKRVVRIFLGFGWESSSGHEISPTAKSALSFVREPLIYLMFSTLPF</sequence>
<dbReference type="RefSeq" id="WP_105074910.1">
    <property type="nucleotide sequence ID" value="NZ_PPGH01000038.1"/>
</dbReference>
<accession>A0A2S7XMI5</accession>
<dbReference type="SUPFAM" id="SSF56024">
    <property type="entry name" value="Phospholipase D/nuclease"/>
    <property type="match status" value="1"/>
</dbReference>
<reference evidence="1 2" key="1">
    <citation type="submission" date="2018-01" db="EMBL/GenBank/DDBJ databases">
        <title>The complete genome sequence of Chromatium okenii LaCa, a purple sulfur bacterium with a turbulent life.</title>
        <authorList>
            <person name="Luedin S.M."/>
            <person name="Liechti N."/>
            <person name="Storelli N."/>
            <person name="Danza F."/>
            <person name="Wittwer M."/>
            <person name="Pothier J.F."/>
            <person name="Tonolla M.A."/>
        </authorList>
    </citation>
    <scope>NUCLEOTIDE SEQUENCE [LARGE SCALE GENOMIC DNA]</scope>
    <source>
        <strain evidence="1 2">LaCa</strain>
    </source>
</reference>
<dbReference type="AlphaFoldDB" id="A0A2S7XMI5"/>
<protein>
    <submittedName>
        <fullName evidence="1">Uncharacterized protein</fullName>
    </submittedName>
</protein>
<dbReference type="EMBL" id="PPGH01000038">
    <property type="protein sequence ID" value="PQJ94944.1"/>
    <property type="molecule type" value="Genomic_DNA"/>
</dbReference>
<dbReference type="Proteomes" id="UP000239936">
    <property type="component" value="Unassembled WGS sequence"/>
</dbReference>
<gene>
    <name evidence="1" type="ORF">CXB77_17645</name>
</gene>
<evidence type="ECO:0000313" key="2">
    <source>
        <dbReference type="Proteomes" id="UP000239936"/>
    </source>
</evidence>